<reference evidence="2" key="1">
    <citation type="journal article" date="2014" name="Front. Microbiol.">
        <title>High frequency of phylogenetically diverse reductive dehalogenase-homologous genes in deep subseafloor sedimentary metagenomes.</title>
        <authorList>
            <person name="Kawai M."/>
            <person name="Futagami T."/>
            <person name="Toyoda A."/>
            <person name="Takaki Y."/>
            <person name="Nishi S."/>
            <person name="Hori S."/>
            <person name="Arai W."/>
            <person name="Tsubouchi T."/>
            <person name="Morono Y."/>
            <person name="Uchiyama I."/>
            <person name="Ito T."/>
            <person name="Fujiyama A."/>
            <person name="Inagaki F."/>
            <person name="Takami H."/>
        </authorList>
    </citation>
    <scope>NUCLEOTIDE SEQUENCE</scope>
    <source>
        <strain evidence="2">Expedition CK06-06</strain>
    </source>
</reference>
<dbReference type="SUPFAM" id="SSF74853">
    <property type="entry name" value="Lamin A/C globular tail domain"/>
    <property type="match status" value="1"/>
</dbReference>
<protein>
    <recommendedName>
        <fullName evidence="1">LTD domain-containing protein</fullName>
    </recommendedName>
</protein>
<dbReference type="Pfam" id="PF00932">
    <property type="entry name" value="LTD"/>
    <property type="match status" value="1"/>
</dbReference>
<feature type="domain" description="LTD" evidence="1">
    <location>
        <begin position="28"/>
        <end position="146"/>
    </location>
</feature>
<proteinExistence type="predicted"/>
<sequence length="146" mass="16377">TYPPDVKYQDLFLQLQREAKEAGLGLWAEPSPQAPSAGNVQITYIFYDGLVPRVESDEYVEITNLGDTPKDLEGWVLKDIDEGYPSFTFPSYVLAPGESIRVYTNEVHPEWGGFSFGYGSAIWNNKDPDIAALYNAQGQEVSRKSY</sequence>
<organism evidence="2">
    <name type="scientific">marine sediment metagenome</name>
    <dbReference type="NCBI Taxonomy" id="412755"/>
    <lineage>
        <taxon>unclassified sequences</taxon>
        <taxon>metagenomes</taxon>
        <taxon>ecological metagenomes</taxon>
    </lineage>
</organism>
<gene>
    <name evidence="2" type="ORF">S06H3_43099</name>
</gene>
<feature type="non-terminal residue" evidence="2">
    <location>
        <position position="1"/>
    </location>
</feature>
<evidence type="ECO:0000313" key="2">
    <source>
        <dbReference type="EMBL" id="GAI43883.1"/>
    </source>
</evidence>
<evidence type="ECO:0000259" key="1">
    <source>
        <dbReference type="PROSITE" id="PS51841"/>
    </source>
</evidence>
<name>X1NJV7_9ZZZZ</name>
<dbReference type="PROSITE" id="PS51841">
    <property type="entry name" value="LTD"/>
    <property type="match status" value="1"/>
</dbReference>
<dbReference type="Gene3D" id="2.60.40.1260">
    <property type="entry name" value="Lamin Tail domain"/>
    <property type="match status" value="1"/>
</dbReference>
<accession>X1NJV7</accession>
<dbReference type="InterPro" id="IPR036415">
    <property type="entry name" value="Lamin_tail_dom_sf"/>
</dbReference>
<comment type="caution">
    <text evidence="2">The sequence shown here is derived from an EMBL/GenBank/DDBJ whole genome shotgun (WGS) entry which is preliminary data.</text>
</comment>
<dbReference type="InterPro" id="IPR001322">
    <property type="entry name" value="Lamin_tail_dom"/>
</dbReference>
<dbReference type="EMBL" id="BARV01026697">
    <property type="protein sequence ID" value="GAI43883.1"/>
    <property type="molecule type" value="Genomic_DNA"/>
</dbReference>
<dbReference type="AlphaFoldDB" id="X1NJV7"/>